<accession>A0A8J3F0N8</accession>
<dbReference type="GO" id="GO:0006270">
    <property type="term" value="P:DNA replication initiation"/>
    <property type="evidence" value="ECO:0007669"/>
    <property type="project" value="TreeGrafter"/>
</dbReference>
<feature type="domain" description="Helicase C-terminal" evidence="5">
    <location>
        <begin position="307"/>
        <end position="455"/>
    </location>
</feature>
<keyword evidence="2" id="KW-0067">ATP-binding</keyword>
<evidence type="ECO:0000313" key="6">
    <source>
        <dbReference type="EMBL" id="GGI16537.1"/>
    </source>
</evidence>
<dbReference type="PROSITE" id="PS51194">
    <property type="entry name" value="HELICASE_CTER"/>
    <property type="match status" value="1"/>
</dbReference>
<keyword evidence="6" id="KW-0378">Hydrolase</keyword>
<gene>
    <name evidence="6" type="primary">comFA</name>
    <name evidence="6" type="ORF">GCM10007380_33460</name>
</gene>
<dbReference type="GO" id="GO:0006310">
    <property type="term" value="P:DNA recombination"/>
    <property type="evidence" value="ECO:0007669"/>
    <property type="project" value="TreeGrafter"/>
</dbReference>
<dbReference type="PROSITE" id="PS51192">
    <property type="entry name" value="HELICASE_ATP_BIND_1"/>
    <property type="match status" value="1"/>
</dbReference>
<evidence type="ECO:0000313" key="7">
    <source>
        <dbReference type="Proteomes" id="UP000626244"/>
    </source>
</evidence>
<dbReference type="OrthoDB" id="2077914at2"/>
<evidence type="ECO:0000259" key="5">
    <source>
        <dbReference type="PROSITE" id="PS51194"/>
    </source>
</evidence>
<feature type="domain" description="Helicase ATP-binding" evidence="4">
    <location>
        <begin position="122"/>
        <end position="274"/>
    </location>
</feature>
<dbReference type="InterPro" id="IPR006935">
    <property type="entry name" value="Helicase/UvrB_N"/>
</dbReference>
<comment type="caution">
    <text evidence="6">The sequence shown here is derived from an EMBL/GenBank/DDBJ whole genome shotgun (WGS) entry which is preliminary data.</text>
</comment>
<protein>
    <submittedName>
        <fullName evidence="6">DNA/RNA helicase</fullName>
    </submittedName>
</protein>
<dbReference type="GO" id="GO:0003677">
    <property type="term" value="F:DNA binding"/>
    <property type="evidence" value="ECO:0007669"/>
    <property type="project" value="UniProtKB-KW"/>
</dbReference>
<keyword evidence="1" id="KW-0547">Nucleotide-binding</keyword>
<dbReference type="Proteomes" id="UP000626244">
    <property type="component" value="Unassembled WGS sequence"/>
</dbReference>
<organism evidence="6 7">
    <name type="scientific">Gottfriedia solisilvae</name>
    <dbReference type="NCBI Taxonomy" id="1516104"/>
    <lineage>
        <taxon>Bacteria</taxon>
        <taxon>Bacillati</taxon>
        <taxon>Bacillota</taxon>
        <taxon>Bacilli</taxon>
        <taxon>Bacillales</taxon>
        <taxon>Bacillaceae</taxon>
        <taxon>Gottfriedia</taxon>
    </lineage>
</organism>
<name>A0A8J3F0N8_9BACI</name>
<dbReference type="SMART" id="SM00490">
    <property type="entry name" value="HELICc"/>
    <property type="match status" value="1"/>
</dbReference>
<dbReference type="InterPro" id="IPR001650">
    <property type="entry name" value="Helicase_C-like"/>
</dbReference>
<keyword evidence="3" id="KW-0238">DNA-binding</keyword>
<evidence type="ECO:0000259" key="4">
    <source>
        <dbReference type="PROSITE" id="PS51192"/>
    </source>
</evidence>
<reference evidence="7" key="1">
    <citation type="journal article" date="2019" name="Int. J. Syst. Evol. Microbiol.">
        <title>The Global Catalogue of Microorganisms (GCM) 10K type strain sequencing project: providing services to taxonomists for standard genome sequencing and annotation.</title>
        <authorList>
            <consortium name="The Broad Institute Genomics Platform"/>
            <consortium name="The Broad Institute Genome Sequencing Center for Infectious Disease"/>
            <person name="Wu L."/>
            <person name="Ma J."/>
        </authorList>
    </citation>
    <scope>NUCLEOTIDE SEQUENCE [LARGE SCALE GENOMIC DNA]</scope>
    <source>
        <strain evidence="7">CGMCC 1.14993</strain>
    </source>
</reference>
<dbReference type="SMART" id="SM00487">
    <property type="entry name" value="DEXDc"/>
    <property type="match status" value="1"/>
</dbReference>
<sequence length="455" mass="51884">MNQETAQNKYLYVGRKLPYHQIMNPQEIPSTSKIIQAVQKNKVTYQCFRCGNREQNYFCSHFCARCSSMCTYCRKCIVMGKMTTCTKLIVNELDMKKEDQRGGLEWDGKLSPQQKEASLKVMEAVKGNTDLLLWAVCGAGKTEMLFEAIDVALQEGKFVCIATPRVDVVIELAKRFQTAFPKTPIAILYGGSEDKWEGQRITISTVHQLMNFRRIFHLLIIDEVDAFPYNIEEHLHWVVDEARTKTGSTIQLTATPSTKQQHLAHRDKIEYAMVPARYHRQPLPVPDFQWIGNWRKTIQKNNKLPAPLMKWLQSILKANSSIFLFIPTIDISSAVEEAVKKLTVKTTSVHSQDPLRHEKVSAFRNGDVSVLITTTILERGVTIKNSQIAVLGSDEEIFTESALVQISGRAGRHIDYPSGEIMFFHNGISEEMVRAKKQILQMNQLGFEKGWLDKK</sequence>
<dbReference type="PANTHER" id="PTHR30580:SF1">
    <property type="entry name" value="COMF OPERON PROTEIN 1"/>
    <property type="match status" value="1"/>
</dbReference>
<evidence type="ECO:0000256" key="2">
    <source>
        <dbReference type="ARBA" id="ARBA00022840"/>
    </source>
</evidence>
<dbReference type="PANTHER" id="PTHR30580">
    <property type="entry name" value="PRIMOSOMAL PROTEIN N"/>
    <property type="match status" value="1"/>
</dbReference>
<evidence type="ECO:0000256" key="3">
    <source>
        <dbReference type="ARBA" id="ARBA00023125"/>
    </source>
</evidence>
<dbReference type="RefSeq" id="WP_088001147.1">
    <property type="nucleotide sequence ID" value="NZ_BMHB01000002.1"/>
</dbReference>
<dbReference type="GO" id="GO:0006302">
    <property type="term" value="P:double-strand break repair"/>
    <property type="evidence" value="ECO:0007669"/>
    <property type="project" value="TreeGrafter"/>
</dbReference>
<dbReference type="SUPFAM" id="SSF52540">
    <property type="entry name" value="P-loop containing nucleoside triphosphate hydrolases"/>
    <property type="match status" value="1"/>
</dbReference>
<dbReference type="GO" id="GO:0005524">
    <property type="term" value="F:ATP binding"/>
    <property type="evidence" value="ECO:0007669"/>
    <property type="project" value="UniProtKB-KW"/>
</dbReference>
<dbReference type="GO" id="GO:0043138">
    <property type="term" value="F:3'-5' DNA helicase activity"/>
    <property type="evidence" value="ECO:0007669"/>
    <property type="project" value="TreeGrafter"/>
</dbReference>
<dbReference type="Pfam" id="PF00271">
    <property type="entry name" value="Helicase_C"/>
    <property type="match status" value="1"/>
</dbReference>
<dbReference type="Pfam" id="PF04851">
    <property type="entry name" value="ResIII"/>
    <property type="match status" value="1"/>
</dbReference>
<keyword evidence="6" id="KW-0347">Helicase</keyword>
<dbReference type="GO" id="GO:0016787">
    <property type="term" value="F:hydrolase activity"/>
    <property type="evidence" value="ECO:0007669"/>
    <property type="project" value="InterPro"/>
</dbReference>
<proteinExistence type="predicted"/>
<dbReference type="Gene3D" id="3.40.50.300">
    <property type="entry name" value="P-loop containing nucleotide triphosphate hydrolases"/>
    <property type="match status" value="2"/>
</dbReference>
<dbReference type="InterPro" id="IPR014001">
    <property type="entry name" value="Helicase_ATP-bd"/>
</dbReference>
<keyword evidence="7" id="KW-1185">Reference proteome</keyword>
<dbReference type="AlphaFoldDB" id="A0A8J3F0N8"/>
<dbReference type="EMBL" id="BMHB01000002">
    <property type="protein sequence ID" value="GGI16537.1"/>
    <property type="molecule type" value="Genomic_DNA"/>
</dbReference>
<evidence type="ECO:0000256" key="1">
    <source>
        <dbReference type="ARBA" id="ARBA00022741"/>
    </source>
</evidence>
<dbReference type="InterPro" id="IPR027417">
    <property type="entry name" value="P-loop_NTPase"/>
</dbReference>